<protein>
    <submittedName>
        <fullName evidence="2">Uncharacterized protein</fullName>
    </submittedName>
</protein>
<evidence type="ECO:0000313" key="3">
    <source>
        <dbReference type="EMBL" id="CAE8647762.1"/>
    </source>
</evidence>
<feature type="compositionally biased region" description="Basic and acidic residues" evidence="1">
    <location>
        <begin position="367"/>
        <end position="378"/>
    </location>
</feature>
<dbReference type="Proteomes" id="UP000654075">
    <property type="component" value="Unassembled WGS sequence"/>
</dbReference>
<evidence type="ECO:0000313" key="2">
    <source>
        <dbReference type="EMBL" id="CAE8615980.1"/>
    </source>
</evidence>
<proteinExistence type="predicted"/>
<feature type="region of interest" description="Disordered" evidence="1">
    <location>
        <begin position="1"/>
        <end position="27"/>
    </location>
</feature>
<dbReference type="EMBL" id="CAJNNV010025761">
    <property type="protein sequence ID" value="CAE8615980.1"/>
    <property type="molecule type" value="Genomic_DNA"/>
</dbReference>
<evidence type="ECO:0000313" key="4">
    <source>
        <dbReference type="Proteomes" id="UP000654075"/>
    </source>
</evidence>
<feature type="region of interest" description="Disordered" evidence="1">
    <location>
        <begin position="276"/>
        <end position="378"/>
    </location>
</feature>
<organism evidence="2 4">
    <name type="scientific">Polarella glacialis</name>
    <name type="common">Dinoflagellate</name>
    <dbReference type="NCBI Taxonomy" id="89957"/>
    <lineage>
        <taxon>Eukaryota</taxon>
        <taxon>Sar</taxon>
        <taxon>Alveolata</taxon>
        <taxon>Dinophyceae</taxon>
        <taxon>Suessiales</taxon>
        <taxon>Suessiaceae</taxon>
        <taxon>Polarella</taxon>
    </lineage>
</organism>
<reference evidence="2" key="1">
    <citation type="submission" date="2021-02" db="EMBL/GenBank/DDBJ databases">
        <authorList>
            <person name="Dougan E. K."/>
            <person name="Rhodes N."/>
            <person name="Thang M."/>
            <person name="Chan C."/>
        </authorList>
    </citation>
    <scope>NUCLEOTIDE SEQUENCE</scope>
</reference>
<dbReference type="EMBL" id="CAJNNW010005835">
    <property type="protein sequence ID" value="CAE8647762.1"/>
    <property type="molecule type" value="Genomic_DNA"/>
</dbReference>
<evidence type="ECO:0000256" key="1">
    <source>
        <dbReference type="SAM" id="MobiDB-lite"/>
    </source>
</evidence>
<keyword evidence="4" id="KW-1185">Reference proteome</keyword>
<accession>A0A813FUL8</accession>
<dbReference type="AlphaFoldDB" id="A0A813FUL8"/>
<dbReference type="Proteomes" id="UP000626109">
    <property type="component" value="Unassembled WGS sequence"/>
</dbReference>
<sequence length="378" mass="42218">MPLDGMISDGANKGSAEKPTSNSMTEEELLEDRSLLNTCGSSRDVAVQAIRILDKALASGRLDLSGEDMPEDALVRTIKAIGKLGSLKGLLPARTSAFPFSDVNLSGNSLLTSVPGEAMAVVKSSLKRRAETVQLVVQFVRVSTEADKIKLEDCSLQGLTHDKDDLVEQEVIRLVKKFGAGKQSKFAREVSLAGNRFGQEFARRIIEAAYWERNRHPDKDDMPTLQLNLSRNRIRDPSKIIDELKIGKTAGGPMNLAVASDSEAARREALIVIDFSDQRDRSATPARDSRRPAQRQERQRPRSRSRSERRKGERSVSRSFSRRRSPSGRRARSPSSRRGRRKSPSPARKSRSRSGRKAPPRRHSRSRSRDSRSRGRRR</sequence>
<gene>
    <name evidence="2" type="ORF">PGLA1383_LOCUS33683</name>
    <name evidence="3" type="ORF">PGLA2088_LOCUS5958</name>
</gene>
<comment type="caution">
    <text evidence="2">The sequence shown here is derived from an EMBL/GenBank/DDBJ whole genome shotgun (WGS) entry which is preliminary data.</text>
</comment>
<feature type="compositionally biased region" description="Basic and acidic residues" evidence="1">
    <location>
        <begin position="276"/>
        <end position="300"/>
    </location>
</feature>
<name>A0A813FUL8_POLGL</name>
<dbReference type="OrthoDB" id="439407at2759"/>
<feature type="compositionally biased region" description="Basic residues" evidence="1">
    <location>
        <begin position="320"/>
        <end position="366"/>
    </location>
</feature>